<evidence type="ECO:0000256" key="3">
    <source>
        <dbReference type="ARBA" id="ARBA00022692"/>
    </source>
</evidence>
<comment type="subcellular location">
    <subcellularLocation>
        <location evidence="1">Cell membrane</location>
        <topology evidence="1">Multi-pass membrane protein</topology>
    </subcellularLocation>
</comment>
<evidence type="ECO:0000256" key="1">
    <source>
        <dbReference type="ARBA" id="ARBA00004651"/>
    </source>
</evidence>
<dbReference type="PANTHER" id="PTHR30250">
    <property type="entry name" value="PST FAMILY PREDICTED COLANIC ACID TRANSPORTER"/>
    <property type="match status" value="1"/>
</dbReference>
<dbReference type="AlphaFoldDB" id="A0A286U177"/>
<comment type="caution">
    <text evidence="7">The sequence shown here is derived from an EMBL/GenBank/DDBJ whole genome shotgun (WGS) entry which is preliminary data.</text>
</comment>
<evidence type="ECO:0000313" key="7">
    <source>
        <dbReference type="EMBL" id="GAX61875.1"/>
    </source>
</evidence>
<dbReference type="PANTHER" id="PTHR30250:SF11">
    <property type="entry name" value="O-ANTIGEN TRANSPORTER-RELATED"/>
    <property type="match status" value="1"/>
</dbReference>
<feature type="transmembrane region" description="Helical" evidence="6">
    <location>
        <begin position="172"/>
        <end position="193"/>
    </location>
</feature>
<keyword evidence="3 6" id="KW-0812">Transmembrane</keyword>
<keyword evidence="8" id="KW-1185">Reference proteome</keyword>
<evidence type="ECO:0000256" key="6">
    <source>
        <dbReference type="SAM" id="Phobius"/>
    </source>
</evidence>
<feature type="transmembrane region" description="Helical" evidence="6">
    <location>
        <begin position="228"/>
        <end position="250"/>
    </location>
</feature>
<feature type="transmembrane region" description="Helical" evidence="6">
    <location>
        <begin position="112"/>
        <end position="135"/>
    </location>
</feature>
<protein>
    <submittedName>
        <fullName evidence="7">Membrane protein</fullName>
    </submittedName>
</protein>
<reference evidence="8" key="1">
    <citation type="journal article" date="2017" name="Environ. Microbiol. Rep.">
        <title>Genetic Diversity of Marine Anaerobic Ammonium-Oxidizing Bacteria as Revealed by Genomic and Proteomic Analyses of 'Candidatus Scalindua japonica'.</title>
        <authorList>
            <person name="Oshiki M."/>
            <person name="Mizuto K."/>
            <person name="Kimura Z."/>
            <person name="Kindaichi T."/>
            <person name="Satoh H."/>
            <person name="Okabe S."/>
        </authorList>
    </citation>
    <scope>NUCLEOTIDE SEQUENCE [LARGE SCALE GENOMIC DNA]</scope>
    <source>
        <strain evidence="8">husup-a2</strain>
    </source>
</reference>
<name>A0A286U177_9BACT</name>
<feature type="transmembrane region" description="Helical" evidence="6">
    <location>
        <begin position="205"/>
        <end position="222"/>
    </location>
</feature>
<evidence type="ECO:0000256" key="4">
    <source>
        <dbReference type="ARBA" id="ARBA00022989"/>
    </source>
</evidence>
<proteinExistence type="predicted"/>
<keyword evidence="4 6" id="KW-1133">Transmembrane helix</keyword>
<feature type="transmembrane region" description="Helical" evidence="6">
    <location>
        <begin position="76"/>
        <end position="100"/>
    </location>
</feature>
<dbReference type="GO" id="GO:0005886">
    <property type="term" value="C:plasma membrane"/>
    <property type="evidence" value="ECO:0007669"/>
    <property type="project" value="UniProtKB-SubCell"/>
</dbReference>
<feature type="transmembrane region" description="Helical" evidence="6">
    <location>
        <begin position="147"/>
        <end position="166"/>
    </location>
</feature>
<organism evidence="7 8">
    <name type="scientific">Candidatus Scalindua japonica</name>
    <dbReference type="NCBI Taxonomy" id="1284222"/>
    <lineage>
        <taxon>Bacteria</taxon>
        <taxon>Pseudomonadati</taxon>
        <taxon>Planctomycetota</taxon>
        <taxon>Candidatus Brocadiia</taxon>
        <taxon>Candidatus Brocadiales</taxon>
        <taxon>Candidatus Scalinduaceae</taxon>
        <taxon>Candidatus Scalindua</taxon>
    </lineage>
</organism>
<dbReference type="Proteomes" id="UP000218542">
    <property type="component" value="Unassembled WGS sequence"/>
</dbReference>
<dbReference type="EMBL" id="BAOS01000028">
    <property type="protein sequence ID" value="GAX61875.1"/>
    <property type="molecule type" value="Genomic_DNA"/>
</dbReference>
<keyword evidence="5 6" id="KW-0472">Membrane</keyword>
<accession>A0A286U177</accession>
<evidence type="ECO:0000313" key="8">
    <source>
        <dbReference type="Proteomes" id="UP000218542"/>
    </source>
</evidence>
<sequence>MLAFGVPLVPTTLAYWIFASSDRLVIGKLSTLDELGLYTVAITASSLLGLVNGALGQAWSPYAIKIYEEQPNESPALFGMVLTYIMVGFGLLCVFITTFAHEVLMVLSTPTFYPAAIAMGPLTLGFMAYASTQVTAIGISITKKTNYFASFSWMAAVMNLILNILLVPKWGMIAASWTTAASYTFLTIAYFMTSQRLFPVVYEKWRVLAVVGLTFGFVLLVPFLPEMTLITCLVVKIMYCLIYVSFLFVLRILDKREWQMLTSLLSKRNAVSDEGDKQVCSETQNSFTTRIS</sequence>
<gene>
    <name evidence="7" type="ORF">SCALIN_C28_0077</name>
</gene>
<feature type="transmembrane region" description="Helical" evidence="6">
    <location>
        <begin position="35"/>
        <end position="55"/>
    </location>
</feature>
<keyword evidence="2" id="KW-1003">Cell membrane</keyword>
<evidence type="ECO:0000256" key="5">
    <source>
        <dbReference type="ARBA" id="ARBA00023136"/>
    </source>
</evidence>
<evidence type="ECO:0000256" key="2">
    <source>
        <dbReference type="ARBA" id="ARBA00022475"/>
    </source>
</evidence>
<dbReference type="InterPro" id="IPR050833">
    <property type="entry name" value="Poly_Biosynth_Transport"/>
</dbReference>